<dbReference type="STRING" id="45070.Lnau_0521"/>
<evidence type="ECO:0000313" key="7">
    <source>
        <dbReference type="EMBL" id="KTD38606.1"/>
    </source>
</evidence>
<dbReference type="Pfam" id="PF04335">
    <property type="entry name" value="VirB8"/>
    <property type="match status" value="1"/>
</dbReference>
<evidence type="ECO:0000256" key="3">
    <source>
        <dbReference type="ARBA" id="ARBA00022989"/>
    </source>
</evidence>
<dbReference type="InterPro" id="IPR035658">
    <property type="entry name" value="TrbF"/>
</dbReference>
<comment type="subcellular location">
    <subcellularLocation>
        <location evidence="1">Membrane</location>
        <topology evidence="1">Single-pass membrane protein</topology>
    </subcellularLocation>
</comment>
<dbReference type="OrthoDB" id="9778195at2"/>
<dbReference type="Gene3D" id="3.10.450.230">
    <property type="entry name" value="VirB8 protein"/>
    <property type="match status" value="1"/>
</dbReference>
<dbReference type="EMBL" id="LNYO01000006">
    <property type="protein sequence ID" value="KTD38606.1"/>
    <property type="molecule type" value="Genomic_DNA"/>
</dbReference>
<keyword evidence="4 5" id="KW-0472">Membrane</keyword>
<keyword evidence="8" id="KW-1185">Reference proteome</keyword>
<comment type="caution">
    <text evidence="7">The sequence shown here is derived from an EMBL/GenBank/DDBJ whole genome shotgun (WGS) entry which is preliminary data.</text>
</comment>
<name>A0A0W0X1Y7_9GAMM</name>
<evidence type="ECO:0000259" key="6">
    <source>
        <dbReference type="Pfam" id="PF04335"/>
    </source>
</evidence>
<dbReference type="InterPro" id="IPR032710">
    <property type="entry name" value="NTF2-like_dom_sf"/>
</dbReference>
<evidence type="ECO:0000256" key="1">
    <source>
        <dbReference type="ARBA" id="ARBA00004167"/>
    </source>
</evidence>
<dbReference type="PATRIC" id="fig|45070.6.peg.548"/>
<evidence type="ECO:0000256" key="5">
    <source>
        <dbReference type="SAM" id="Phobius"/>
    </source>
</evidence>
<dbReference type="Proteomes" id="UP000054725">
    <property type="component" value="Unassembled WGS sequence"/>
</dbReference>
<reference evidence="7 8" key="1">
    <citation type="submission" date="2015-11" db="EMBL/GenBank/DDBJ databases">
        <title>Genomic analysis of 38 Legionella species identifies large and diverse effector repertoires.</title>
        <authorList>
            <person name="Burstein D."/>
            <person name="Amaro F."/>
            <person name="Zusman T."/>
            <person name="Lifshitz Z."/>
            <person name="Cohen O."/>
            <person name="Gilbert J.A."/>
            <person name="Pupko T."/>
            <person name="Shuman H.A."/>
            <person name="Segal G."/>
        </authorList>
    </citation>
    <scope>NUCLEOTIDE SEQUENCE [LARGE SCALE GENOMIC DNA]</scope>
    <source>
        <strain evidence="7 8">ATCC 49506</strain>
    </source>
</reference>
<dbReference type="RefSeq" id="WP_058503599.1">
    <property type="nucleotide sequence ID" value="NZ_CAAAIF010000024.1"/>
</dbReference>
<feature type="transmembrane region" description="Helical" evidence="5">
    <location>
        <begin position="38"/>
        <end position="60"/>
    </location>
</feature>
<keyword evidence="2 5" id="KW-0812">Transmembrane</keyword>
<sequence length="240" mass="26584">MKLLKKTQDQESNTVNPYLNARRAWNEHVGGLMKSVQVWQLVGLGSLLIALTAVGGLIAIGSQSKFIPLVFQQDASGNTLSITRADKIGEATLEDYQSIAARFIEAIRLVTADADLQKKAILQTYSYLNGSDAAVSKANQYFNGNADANPFNRAAFEIVSVDIRSVLQETDSTWQVDWIETIRNRDGTLKSQPKAMKALLTLYQNPRLSDSANDTLLKNPHFIFVRDFSWSSDLQSGVNQ</sequence>
<dbReference type="SUPFAM" id="SSF54427">
    <property type="entry name" value="NTF2-like"/>
    <property type="match status" value="1"/>
</dbReference>
<gene>
    <name evidence="7" type="primary">trbF</name>
    <name evidence="7" type="ORF">Lnau_0521</name>
</gene>
<feature type="domain" description="Bacterial virulence protein VirB8" evidence="6">
    <location>
        <begin position="21"/>
        <end position="232"/>
    </location>
</feature>
<evidence type="ECO:0000313" key="8">
    <source>
        <dbReference type="Proteomes" id="UP000054725"/>
    </source>
</evidence>
<proteinExistence type="predicted"/>
<protein>
    <submittedName>
        <fullName evidence="7">Conjugal transfer protein TrbF</fullName>
    </submittedName>
</protein>
<dbReference type="CDD" id="cd16425">
    <property type="entry name" value="TrbF"/>
    <property type="match status" value="1"/>
</dbReference>
<dbReference type="GO" id="GO:0016020">
    <property type="term" value="C:membrane"/>
    <property type="evidence" value="ECO:0007669"/>
    <property type="project" value="UniProtKB-SubCell"/>
</dbReference>
<dbReference type="NCBIfam" id="NF010462">
    <property type="entry name" value="PRK13887.1"/>
    <property type="match status" value="1"/>
</dbReference>
<evidence type="ECO:0000256" key="2">
    <source>
        <dbReference type="ARBA" id="ARBA00022692"/>
    </source>
</evidence>
<dbReference type="AlphaFoldDB" id="A0A0W0X1Y7"/>
<organism evidence="7 8">
    <name type="scientific">Legionella nautarum</name>
    <dbReference type="NCBI Taxonomy" id="45070"/>
    <lineage>
        <taxon>Bacteria</taxon>
        <taxon>Pseudomonadati</taxon>
        <taxon>Pseudomonadota</taxon>
        <taxon>Gammaproteobacteria</taxon>
        <taxon>Legionellales</taxon>
        <taxon>Legionellaceae</taxon>
        <taxon>Legionella</taxon>
    </lineage>
</organism>
<accession>A0A0W0X1Y7</accession>
<evidence type="ECO:0000256" key="4">
    <source>
        <dbReference type="ARBA" id="ARBA00023136"/>
    </source>
</evidence>
<dbReference type="InterPro" id="IPR007430">
    <property type="entry name" value="VirB8"/>
</dbReference>
<keyword evidence="3 5" id="KW-1133">Transmembrane helix</keyword>